<name>A0A160T7G7_9CHLR</name>
<evidence type="ECO:0000313" key="1">
    <source>
        <dbReference type="EMBL" id="CUS06431.1"/>
    </source>
</evidence>
<sequence length="68" mass="7486">MTGKKSDSSTPLSKAQYAALAAELDWHEQAAMSIESRTGQTDTYHHKRAAQLRAALNQVDEVKDAKLD</sequence>
<organism evidence="1 2">
    <name type="scientific">Candidatus Promineifilum breve</name>
    <dbReference type="NCBI Taxonomy" id="1806508"/>
    <lineage>
        <taxon>Bacteria</taxon>
        <taxon>Bacillati</taxon>
        <taxon>Chloroflexota</taxon>
        <taxon>Ardenticatenia</taxon>
        <taxon>Candidatus Promineifilales</taxon>
        <taxon>Candidatus Promineifilaceae</taxon>
        <taxon>Candidatus Promineifilum</taxon>
    </lineage>
</organism>
<reference evidence="1" key="1">
    <citation type="submission" date="2016-01" db="EMBL/GenBank/DDBJ databases">
        <authorList>
            <person name="Mcilroy J.S."/>
            <person name="Karst M S."/>
            <person name="Albertsen M."/>
        </authorList>
    </citation>
    <scope>NUCLEOTIDE SEQUENCE</scope>
    <source>
        <strain evidence="1">Cfx-K</strain>
        <plasmid evidence="1">III</plasmid>
    </source>
</reference>
<keyword evidence="1" id="KW-0614">Plasmid</keyword>
<gene>
    <name evidence="1" type="ORF">CFX0092_P0031</name>
</gene>
<dbReference type="AlphaFoldDB" id="A0A160T7G7"/>
<dbReference type="EMBL" id="LN890657">
    <property type="protein sequence ID" value="CUS06431.1"/>
    <property type="molecule type" value="Genomic_DNA"/>
</dbReference>
<proteinExistence type="predicted"/>
<accession>A0A160T7G7</accession>
<dbReference type="Proteomes" id="UP000215027">
    <property type="component" value="Plasmid III"/>
</dbReference>
<dbReference type="KEGG" id="pbf:CFX0092_P0031"/>
<evidence type="ECO:0000313" key="2">
    <source>
        <dbReference type="Proteomes" id="UP000215027"/>
    </source>
</evidence>
<keyword evidence="2" id="KW-1185">Reference proteome</keyword>
<geneLocation type="plasmid" evidence="1 2">
    <name>III</name>
</geneLocation>
<dbReference type="RefSeq" id="WP_157913396.1">
    <property type="nucleotide sequence ID" value="NZ_LN890657.1"/>
</dbReference>
<protein>
    <submittedName>
        <fullName evidence="1">Uncharacterized protein</fullName>
    </submittedName>
</protein>